<dbReference type="PANTHER" id="PTHR37306:SF1">
    <property type="entry name" value="COLICIN V PRODUCTION PROTEIN"/>
    <property type="match status" value="1"/>
</dbReference>
<protein>
    <submittedName>
        <fullName evidence="6">Colicin V production protein</fullName>
    </submittedName>
</protein>
<gene>
    <name evidence="6" type="ORF">TBC1_111979</name>
</gene>
<dbReference type="OrthoDB" id="9799585at2"/>
<dbReference type="EMBL" id="DF968182">
    <property type="protein sequence ID" value="GAP43821.1"/>
    <property type="molecule type" value="Genomic_DNA"/>
</dbReference>
<dbReference type="Proteomes" id="UP000053091">
    <property type="component" value="Unassembled WGS sequence"/>
</dbReference>
<evidence type="ECO:0000256" key="4">
    <source>
        <dbReference type="ARBA" id="ARBA00023136"/>
    </source>
</evidence>
<reference evidence="6" key="1">
    <citation type="journal article" date="2015" name="Genome Announc.">
        <title>Draft Genome Sequence of Bacteroidales Strain TBC1, a Novel Isolate from a Methanogenic Wastewater Treatment System.</title>
        <authorList>
            <person name="Tourlousse D.M."/>
            <person name="Matsuura N."/>
            <person name="Sun L."/>
            <person name="Toyonaga M."/>
            <person name="Kuroda K."/>
            <person name="Ohashi A."/>
            <person name="Cruz R."/>
            <person name="Yamaguchi T."/>
            <person name="Sekiguchi Y."/>
        </authorList>
    </citation>
    <scope>NUCLEOTIDE SEQUENCE [LARGE SCALE GENOMIC DNA]</scope>
    <source>
        <strain evidence="6">TBC1</strain>
    </source>
</reference>
<evidence type="ECO:0000256" key="2">
    <source>
        <dbReference type="ARBA" id="ARBA00022692"/>
    </source>
</evidence>
<accession>A0A0S7BTP8</accession>
<comment type="subcellular location">
    <subcellularLocation>
        <location evidence="1">Membrane</location>
        <topology evidence="1">Multi-pass membrane protein</topology>
    </subcellularLocation>
</comment>
<keyword evidence="2 5" id="KW-0812">Transmembrane</keyword>
<feature type="transmembrane region" description="Helical" evidence="5">
    <location>
        <begin position="60"/>
        <end position="82"/>
    </location>
</feature>
<dbReference type="GO" id="GO:0009403">
    <property type="term" value="P:toxin biosynthetic process"/>
    <property type="evidence" value="ECO:0007669"/>
    <property type="project" value="InterPro"/>
</dbReference>
<keyword evidence="3 5" id="KW-1133">Transmembrane helix</keyword>
<dbReference type="GO" id="GO:0016020">
    <property type="term" value="C:membrane"/>
    <property type="evidence" value="ECO:0007669"/>
    <property type="project" value="UniProtKB-SubCell"/>
</dbReference>
<evidence type="ECO:0000256" key="5">
    <source>
        <dbReference type="SAM" id="Phobius"/>
    </source>
</evidence>
<dbReference type="PANTHER" id="PTHR37306">
    <property type="entry name" value="COLICIN V PRODUCTION PROTEIN"/>
    <property type="match status" value="1"/>
</dbReference>
<dbReference type="AlphaFoldDB" id="A0A0S7BTP8"/>
<keyword evidence="4 5" id="KW-0472">Membrane</keyword>
<name>A0A0S7BTP8_9BACT</name>
<evidence type="ECO:0000313" key="7">
    <source>
        <dbReference type="Proteomes" id="UP000053091"/>
    </source>
</evidence>
<dbReference type="Pfam" id="PF02674">
    <property type="entry name" value="Colicin_V"/>
    <property type="match status" value="1"/>
</dbReference>
<organism evidence="6">
    <name type="scientific">Lentimicrobium saccharophilum</name>
    <dbReference type="NCBI Taxonomy" id="1678841"/>
    <lineage>
        <taxon>Bacteria</taxon>
        <taxon>Pseudomonadati</taxon>
        <taxon>Bacteroidota</taxon>
        <taxon>Bacteroidia</taxon>
        <taxon>Bacteroidales</taxon>
        <taxon>Lentimicrobiaceae</taxon>
        <taxon>Lentimicrobium</taxon>
    </lineage>
</organism>
<dbReference type="InterPro" id="IPR003825">
    <property type="entry name" value="Colicin-V_CvpA"/>
</dbReference>
<evidence type="ECO:0000256" key="3">
    <source>
        <dbReference type="ARBA" id="ARBA00022989"/>
    </source>
</evidence>
<keyword evidence="7" id="KW-1185">Reference proteome</keyword>
<dbReference type="STRING" id="1678841.TBC1_111979"/>
<evidence type="ECO:0000313" key="6">
    <source>
        <dbReference type="EMBL" id="GAP43821.1"/>
    </source>
</evidence>
<dbReference type="RefSeq" id="WP_062041580.1">
    <property type="nucleotide sequence ID" value="NZ_DF968182.1"/>
</dbReference>
<sequence length="174" mass="19040">MHWIDIVILISLVIAAISGFSKGFIVGLASLTGFVLGIYLSLRYAGVIEQILCNATGSQAPYMYVIAFFLCFIVVVIFVHFLGKSVEKIVEIAALGFVNRLAGAGFGVIKSLLVFAIIIHLLNVFDTGHNIIKPESKEKSIFYNPLSQVIPGVLPFLKNQIDRNKDENETPAIV</sequence>
<feature type="transmembrane region" description="Helical" evidence="5">
    <location>
        <begin position="6"/>
        <end position="39"/>
    </location>
</feature>
<evidence type="ECO:0000256" key="1">
    <source>
        <dbReference type="ARBA" id="ARBA00004141"/>
    </source>
</evidence>
<proteinExistence type="predicted"/>
<feature type="transmembrane region" description="Helical" evidence="5">
    <location>
        <begin position="102"/>
        <end position="125"/>
    </location>
</feature>